<gene>
    <name evidence="1" type="ORF">FOE74_04780</name>
</gene>
<reference evidence="1 2" key="2">
    <citation type="submission" date="2019-09" db="EMBL/GenBank/DDBJ databases">
        <title>A bacterium isolated from glacier soil.</title>
        <authorList>
            <person name="Liu Q."/>
        </authorList>
    </citation>
    <scope>NUCLEOTIDE SEQUENCE [LARGE SCALE GENOMIC DNA]</scope>
    <source>
        <strain evidence="1 2">MDT1-10-3</strain>
    </source>
</reference>
<dbReference type="Proteomes" id="UP000323866">
    <property type="component" value="Unassembled WGS sequence"/>
</dbReference>
<accession>A0A5M8QRD7</accession>
<evidence type="ECO:0000313" key="2">
    <source>
        <dbReference type="Proteomes" id="UP000323866"/>
    </source>
</evidence>
<sequence>MFPNPIVRYNLTFMKPNPRILLPFNFTDACVAALQYASQLAAHLGADIVLLHCAGDTQLTATYQSHLMSRLGSFTDRYMGPALKSLTRFCVVRSGFLRENLPSVVENHRVDLLVANPEALLEDIAPGQVLSLPEFASCPMLLVPPQALFQPLKEIVLSVDLTDLDAGVLERVQKLARTFSAHLTLLHLHGNVEAVQLCQLQKAATQLRAELTYRNTTIVCQEEEDLLEGFNDFSELYTPDLFVVATRDTHLLHEYFSGRYRKTSAYHLHTPLLNLYQAHKTACSGGCTHCNTRERQLEQETVSAAQG</sequence>
<organism evidence="1 2">
    <name type="scientific">Rufibacter glacialis</name>
    <dbReference type="NCBI Taxonomy" id="1259555"/>
    <lineage>
        <taxon>Bacteria</taxon>
        <taxon>Pseudomonadati</taxon>
        <taxon>Bacteroidota</taxon>
        <taxon>Cytophagia</taxon>
        <taxon>Cytophagales</taxon>
        <taxon>Hymenobacteraceae</taxon>
        <taxon>Rufibacter</taxon>
    </lineage>
</organism>
<comment type="caution">
    <text evidence="1">The sequence shown here is derived from an EMBL/GenBank/DDBJ whole genome shotgun (WGS) entry which is preliminary data.</text>
</comment>
<dbReference type="CDD" id="cd00293">
    <property type="entry name" value="USP-like"/>
    <property type="match status" value="1"/>
</dbReference>
<name>A0A5M8QRD7_9BACT</name>
<reference evidence="1 2" key="1">
    <citation type="submission" date="2019-07" db="EMBL/GenBank/DDBJ databases">
        <authorList>
            <person name="Qu J.-H."/>
        </authorList>
    </citation>
    <scope>NUCLEOTIDE SEQUENCE [LARGE SCALE GENOMIC DNA]</scope>
    <source>
        <strain evidence="1 2">MDT1-10-3</strain>
    </source>
</reference>
<dbReference type="SUPFAM" id="SSF52402">
    <property type="entry name" value="Adenine nucleotide alpha hydrolases-like"/>
    <property type="match status" value="2"/>
</dbReference>
<dbReference type="EMBL" id="VKKZ01000010">
    <property type="protein sequence ID" value="KAA6437818.1"/>
    <property type="molecule type" value="Genomic_DNA"/>
</dbReference>
<dbReference type="Gene3D" id="3.40.50.12370">
    <property type="match status" value="1"/>
</dbReference>
<proteinExistence type="predicted"/>
<evidence type="ECO:0000313" key="1">
    <source>
        <dbReference type="EMBL" id="KAA6437818.1"/>
    </source>
</evidence>
<dbReference type="OrthoDB" id="936242at2"/>
<dbReference type="AlphaFoldDB" id="A0A5M8QRD7"/>
<protein>
    <submittedName>
        <fullName evidence="1">Universal stress protein</fullName>
    </submittedName>
</protein>